<proteinExistence type="predicted"/>
<dbReference type="RefSeq" id="WP_307225373.1">
    <property type="nucleotide sequence ID" value="NZ_CP116940.1"/>
</dbReference>
<name>A0ABT9YBC8_9FIRM</name>
<evidence type="ECO:0000313" key="1">
    <source>
        <dbReference type="EMBL" id="MDQ0205150.1"/>
    </source>
</evidence>
<comment type="caution">
    <text evidence="1">The sequence shown here is derived from an EMBL/GenBank/DDBJ whole genome shotgun (WGS) entry which is preliminary data.</text>
</comment>
<accession>A0ABT9YBC8</accession>
<dbReference type="EMBL" id="JAUSUE010000031">
    <property type="protein sequence ID" value="MDQ0205150.1"/>
    <property type="molecule type" value="Genomic_DNA"/>
</dbReference>
<organism evidence="1 2">
    <name type="scientific">Pectinatus haikarae</name>
    <dbReference type="NCBI Taxonomy" id="349096"/>
    <lineage>
        <taxon>Bacteria</taxon>
        <taxon>Bacillati</taxon>
        <taxon>Bacillota</taxon>
        <taxon>Negativicutes</taxon>
        <taxon>Selenomonadales</taxon>
        <taxon>Selenomonadaceae</taxon>
        <taxon>Pectinatus</taxon>
    </lineage>
</organism>
<sequence>MENTDAQAAALWKKFYIITTEMYRFIKKDKVDTFFILLEQRMELQKLIEKLDNKTYHKTPVGKTLISKINPINVKIRALAQSWLIRSRNMSNKVHSYDMNTRMQGIFFNKKL</sequence>
<evidence type="ECO:0000313" key="2">
    <source>
        <dbReference type="Proteomes" id="UP001239167"/>
    </source>
</evidence>
<reference evidence="1 2" key="1">
    <citation type="submission" date="2023-07" db="EMBL/GenBank/DDBJ databases">
        <title>Genomic Encyclopedia of Type Strains, Phase IV (KMG-IV): sequencing the most valuable type-strain genomes for metagenomic binning, comparative biology and taxonomic classification.</title>
        <authorList>
            <person name="Goeker M."/>
        </authorList>
    </citation>
    <scope>NUCLEOTIDE SEQUENCE [LARGE SCALE GENOMIC DNA]</scope>
    <source>
        <strain evidence="1 2">DSM 16980</strain>
    </source>
</reference>
<gene>
    <name evidence="1" type="ORF">J2S01_002890</name>
</gene>
<keyword evidence="2" id="KW-1185">Reference proteome</keyword>
<dbReference type="Proteomes" id="UP001239167">
    <property type="component" value="Unassembled WGS sequence"/>
</dbReference>
<protein>
    <submittedName>
        <fullName evidence="1">Uncharacterized protein</fullName>
    </submittedName>
</protein>